<accession>A0AAV8P8Y3</accession>
<evidence type="ECO:0000313" key="2">
    <source>
        <dbReference type="Proteomes" id="UP001222027"/>
    </source>
</evidence>
<dbReference type="AlphaFoldDB" id="A0AAV8P8Y3"/>
<comment type="caution">
    <text evidence="1">The sequence shown here is derived from an EMBL/GenBank/DDBJ whole genome shotgun (WGS) entry which is preliminary data.</text>
</comment>
<keyword evidence="2" id="KW-1185">Reference proteome</keyword>
<evidence type="ECO:0000313" key="1">
    <source>
        <dbReference type="EMBL" id="KAJ8470426.1"/>
    </source>
</evidence>
<dbReference type="Proteomes" id="UP001222027">
    <property type="component" value="Unassembled WGS sequence"/>
</dbReference>
<reference evidence="1 2" key="1">
    <citation type="submission" date="2022-12" db="EMBL/GenBank/DDBJ databases">
        <title>Chromosome-scale assembly of the Ensete ventricosum genome.</title>
        <authorList>
            <person name="Dussert Y."/>
            <person name="Stocks J."/>
            <person name="Wendawek A."/>
            <person name="Woldeyes F."/>
            <person name="Nichols R.A."/>
            <person name="Borrell J.S."/>
        </authorList>
    </citation>
    <scope>NUCLEOTIDE SEQUENCE [LARGE SCALE GENOMIC DNA]</scope>
    <source>
        <strain evidence="2">cv. Maze</strain>
        <tissue evidence="1">Seeds</tissue>
    </source>
</reference>
<protein>
    <submittedName>
        <fullName evidence="1">Uncharacterized protein</fullName>
    </submittedName>
</protein>
<dbReference type="EMBL" id="JAQQAF010000007">
    <property type="protein sequence ID" value="KAJ8470426.1"/>
    <property type="molecule type" value="Genomic_DNA"/>
</dbReference>
<name>A0AAV8P8Y3_ENSVE</name>
<sequence>MGCHFYISPSSPAQLLLGTNLGDSVEAMASTCELLRSTGICAYAVVLTRPGVYGLFCSERKKVHRNLLWLGGSYELWMSGNAVIIDLTFPEPNLRRL</sequence>
<proteinExistence type="predicted"/>
<gene>
    <name evidence="1" type="ORF">OPV22_024769</name>
</gene>
<organism evidence="1 2">
    <name type="scientific">Ensete ventricosum</name>
    <name type="common">Abyssinian banana</name>
    <name type="synonym">Musa ensete</name>
    <dbReference type="NCBI Taxonomy" id="4639"/>
    <lineage>
        <taxon>Eukaryota</taxon>
        <taxon>Viridiplantae</taxon>
        <taxon>Streptophyta</taxon>
        <taxon>Embryophyta</taxon>
        <taxon>Tracheophyta</taxon>
        <taxon>Spermatophyta</taxon>
        <taxon>Magnoliopsida</taxon>
        <taxon>Liliopsida</taxon>
        <taxon>Zingiberales</taxon>
        <taxon>Musaceae</taxon>
        <taxon>Ensete</taxon>
    </lineage>
</organism>